<evidence type="ECO:0000313" key="3">
    <source>
        <dbReference type="Proteomes" id="UP000597762"/>
    </source>
</evidence>
<protein>
    <submittedName>
        <fullName evidence="2">Uncharacterized protein</fullName>
    </submittedName>
</protein>
<dbReference type="EMBL" id="CAHIKZ030005596">
    <property type="protein sequence ID" value="CAE1331023.1"/>
    <property type="molecule type" value="Genomic_DNA"/>
</dbReference>
<accession>A0A812ETY0</accession>
<dbReference type="AlphaFoldDB" id="A0A812ETY0"/>
<feature type="transmembrane region" description="Helical" evidence="1">
    <location>
        <begin position="108"/>
        <end position="129"/>
    </location>
</feature>
<comment type="caution">
    <text evidence="2">The sequence shown here is derived from an EMBL/GenBank/DDBJ whole genome shotgun (WGS) entry which is preliminary data.</text>
</comment>
<feature type="transmembrane region" description="Helical" evidence="1">
    <location>
        <begin position="80"/>
        <end position="102"/>
    </location>
</feature>
<evidence type="ECO:0000256" key="1">
    <source>
        <dbReference type="SAM" id="Phobius"/>
    </source>
</evidence>
<reference evidence="2" key="1">
    <citation type="submission" date="2021-01" db="EMBL/GenBank/DDBJ databases">
        <authorList>
            <person name="Li R."/>
            <person name="Bekaert M."/>
        </authorList>
    </citation>
    <scope>NUCLEOTIDE SEQUENCE</scope>
    <source>
        <strain evidence="2">Farmed</strain>
    </source>
</reference>
<keyword evidence="1" id="KW-0812">Transmembrane</keyword>
<keyword evidence="1" id="KW-1133">Transmembrane helix</keyword>
<gene>
    <name evidence="2" type="ORF">SPHA_80278</name>
</gene>
<keyword evidence="3" id="KW-1185">Reference proteome</keyword>
<organism evidence="2 3">
    <name type="scientific">Acanthosepion pharaonis</name>
    <name type="common">Pharaoh cuttlefish</name>
    <name type="synonym">Sepia pharaonis</name>
    <dbReference type="NCBI Taxonomy" id="158019"/>
    <lineage>
        <taxon>Eukaryota</taxon>
        <taxon>Metazoa</taxon>
        <taxon>Spiralia</taxon>
        <taxon>Lophotrochozoa</taxon>
        <taxon>Mollusca</taxon>
        <taxon>Cephalopoda</taxon>
        <taxon>Coleoidea</taxon>
        <taxon>Decapodiformes</taxon>
        <taxon>Sepiida</taxon>
        <taxon>Sepiina</taxon>
        <taxon>Sepiidae</taxon>
        <taxon>Acanthosepion</taxon>
    </lineage>
</organism>
<name>A0A812ETY0_ACAPH</name>
<evidence type="ECO:0000313" key="2">
    <source>
        <dbReference type="EMBL" id="CAE1331023.1"/>
    </source>
</evidence>
<keyword evidence="1" id="KW-0472">Membrane</keyword>
<feature type="transmembrane region" description="Helical" evidence="1">
    <location>
        <begin position="12"/>
        <end position="34"/>
    </location>
</feature>
<sequence length="150" mass="18226">MKLSEEYSCSIYKSICLNGGMDLGLLYLSIYLSIYLSQQFFLKYIFFHFSLVLPFFVRFVLLFHSLSFTLIRYQTHYSSFFVLSHSDIFHFLYPFLSFIYIISLPDMYFHSLFCISFLSFSYLSFYVFLRYFHLYYMIIRPSFILPFSLQ</sequence>
<dbReference type="Proteomes" id="UP000597762">
    <property type="component" value="Unassembled WGS sequence"/>
</dbReference>
<proteinExistence type="predicted"/>
<feature type="transmembrane region" description="Helical" evidence="1">
    <location>
        <begin position="46"/>
        <end position="68"/>
    </location>
</feature>